<proteinExistence type="inferred from homology"/>
<dbReference type="InterPro" id="IPR002759">
    <property type="entry name" value="Pop5/Rpp14/Rnp2-like"/>
</dbReference>
<dbReference type="GeneID" id="14867761"/>
<reference evidence="4" key="1">
    <citation type="journal article" date="2011" name="Genome Res.">
        <title>Phylogeny-wide analysis of social amoeba genomes highlights ancient origins for complex intercellular communication.</title>
        <authorList>
            <person name="Heidel A.J."/>
            <person name="Lawal H.M."/>
            <person name="Felder M."/>
            <person name="Schilde C."/>
            <person name="Helps N.R."/>
            <person name="Tunggal B."/>
            <person name="Rivero F."/>
            <person name="John U."/>
            <person name="Schleicher M."/>
            <person name="Eichinger L."/>
            <person name="Platzer M."/>
            <person name="Noegel A.A."/>
            <person name="Schaap P."/>
            <person name="Gloeckner G."/>
        </authorList>
    </citation>
    <scope>NUCLEOTIDE SEQUENCE [LARGE SCALE GENOMIC DNA]</scope>
    <source>
        <strain evidence="4">SH3</strain>
    </source>
</reference>
<dbReference type="OMA" id="YSECYSA"/>
<name>F4Q8S5_CACFS</name>
<evidence type="ECO:0000313" key="3">
    <source>
        <dbReference type="EMBL" id="EGG15094.1"/>
    </source>
</evidence>
<dbReference type="PANTHER" id="PTHR15441">
    <property type="entry name" value="RIBONUCLEASE P PROTEIN SUBUNIT P14"/>
    <property type="match status" value="1"/>
</dbReference>
<dbReference type="AlphaFoldDB" id="F4Q8S5"/>
<dbReference type="KEGG" id="dfa:DFA_09918"/>
<protein>
    <submittedName>
        <fullName evidence="3">Uncharacterized protein</fullName>
    </submittedName>
</protein>
<evidence type="ECO:0000313" key="4">
    <source>
        <dbReference type="Proteomes" id="UP000007797"/>
    </source>
</evidence>
<accession>F4Q8S5</accession>
<sequence>MNKTSFKPEYIYFLIQIKKENRVKNKQECQSMINHSLVQGFGSAGGLVLSSDVILFNESDQTAIVKCIKEHHQSVWLSFTMANQNEQNQLISIRVLKVSAFLTSLANQNRFTISSPILSN</sequence>
<dbReference type="PANTHER" id="PTHR15441:SF1">
    <property type="entry name" value="RIBONUCLEASE P PROTEIN SUBUNIT P14"/>
    <property type="match status" value="1"/>
</dbReference>
<dbReference type="SUPFAM" id="SSF160350">
    <property type="entry name" value="Rnp2-like"/>
    <property type="match status" value="1"/>
</dbReference>
<dbReference type="Gene3D" id="3.30.70.3250">
    <property type="entry name" value="Ribonuclease P, Pop5 subunit"/>
    <property type="match status" value="1"/>
</dbReference>
<dbReference type="GO" id="GO:0033204">
    <property type="term" value="F:ribonuclease P RNA binding"/>
    <property type="evidence" value="ECO:0007669"/>
    <property type="project" value="TreeGrafter"/>
</dbReference>
<dbReference type="OrthoDB" id="2262258at2759"/>
<organism evidence="3 4">
    <name type="scientific">Cavenderia fasciculata</name>
    <name type="common">Slime mold</name>
    <name type="synonym">Dictyostelium fasciculatum</name>
    <dbReference type="NCBI Taxonomy" id="261658"/>
    <lineage>
        <taxon>Eukaryota</taxon>
        <taxon>Amoebozoa</taxon>
        <taxon>Evosea</taxon>
        <taxon>Eumycetozoa</taxon>
        <taxon>Dictyostelia</taxon>
        <taxon>Acytosteliales</taxon>
        <taxon>Cavenderiaceae</taxon>
        <taxon>Cavenderia</taxon>
    </lineage>
</organism>
<dbReference type="Pfam" id="PF01900">
    <property type="entry name" value="RNase_P_Rpp14"/>
    <property type="match status" value="1"/>
</dbReference>
<comment type="similarity">
    <text evidence="1">Belongs to the eukaryotic/archaeal RNase P protein component 2 family.</text>
</comment>
<keyword evidence="4" id="KW-1185">Reference proteome</keyword>
<dbReference type="GO" id="GO:0005730">
    <property type="term" value="C:nucleolus"/>
    <property type="evidence" value="ECO:0007669"/>
    <property type="project" value="TreeGrafter"/>
</dbReference>
<evidence type="ECO:0000256" key="1">
    <source>
        <dbReference type="ARBA" id="ARBA00010800"/>
    </source>
</evidence>
<dbReference type="GO" id="GO:0030681">
    <property type="term" value="C:multimeric ribonuclease P complex"/>
    <property type="evidence" value="ECO:0007669"/>
    <property type="project" value="TreeGrafter"/>
</dbReference>
<dbReference type="GO" id="GO:0001682">
    <property type="term" value="P:tRNA 5'-leader removal"/>
    <property type="evidence" value="ECO:0007669"/>
    <property type="project" value="InterPro"/>
</dbReference>
<keyword evidence="2" id="KW-0819">tRNA processing</keyword>
<gene>
    <name evidence="3" type="ORF">DFA_09918</name>
</gene>
<dbReference type="Proteomes" id="UP000007797">
    <property type="component" value="Unassembled WGS sequence"/>
</dbReference>
<dbReference type="RefSeq" id="XP_004351814.1">
    <property type="nucleotide sequence ID" value="XM_004351762.1"/>
</dbReference>
<dbReference type="EMBL" id="GL883026">
    <property type="protein sequence ID" value="EGG15094.1"/>
    <property type="molecule type" value="Genomic_DNA"/>
</dbReference>
<evidence type="ECO:0000256" key="2">
    <source>
        <dbReference type="ARBA" id="ARBA00022694"/>
    </source>
</evidence>
<dbReference type="InterPro" id="IPR038085">
    <property type="entry name" value="Rnp2-like_sf"/>
</dbReference>